<organism evidence="1 2">
    <name type="scientific">Pseudomonas agronomica</name>
    <dbReference type="NCBI Taxonomy" id="2979328"/>
    <lineage>
        <taxon>Bacteria</taxon>
        <taxon>Pseudomonadati</taxon>
        <taxon>Pseudomonadota</taxon>
        <taxon>Gammaproteobacteria</taxon>
        <taxon>Pseudomonadales</taxon>
        <taxon>Pseudomonadaceae</taxon>
        <taxon>Pseudomonas</taxon>
    </lineage>
</organism>
<protein>
    <submittedName>
        <fullName evidence="1">Uncharacterized protein</fullName>
    </submittedName>
</protein>
<evidence type="ECO:0000313" key="2">
    <source>
        <dbReference type="Proteomes" id="UP001061999"/>
    </source>
</evidence>
<dbReference type="EMBL" id="JAOSHO010000040">
    <property type="protein sequence ID" value="MCW1243912.1"/>
    <property type="molecule type" value="Genomic_DNA"/>
</dbReference>
<keyword evidence="2" id="KW-1185">Reference proteome</keyword>
<name>A0ABT3F4C5_9PSED</name>
<accession>A0ABT3F4C5</accession>
<sequence>MPLVARFEAQLDSVDVVLEAGNGSGHFTGGDSLADQDIYQPILIKVISGLQVGERFIGGYDVGQVTGQHCIAQGFVELLFEVR</sequence>
<gene>
    <name evidence="1" type="ORF">OC610_05805</name>
</gene>
<comment type="caution">
    <text evidence="1">The sequence shown here is derived from an EMBL/GenBank/DDBJ whole genome shotgun (WGS) entry which is preliminary data.</text>
</comment>
<dbReference type="Proteomes" id="UP001061999">
    <property type="component" value="Unassembled WGS sequence"/>
</dbReference>
<proteinExistence type="predicted"/>
<evidence type="ECO:0000313" key="1">
    <source>
        <dbReference type="EMBL" id="MCW1243912.1"/>
    </source>
</evidence>
<reference evidence="1" key="1">
    <citation type="submission" date="2022-07" db="EMBL/GenBank/DDBJ databases">
        <title>Pseudomonas agronomica sp. nov.: a novel bacterium with biotechnological application in the synthesis of biofertilizers from valorized agricultural residues.</title>
        <authorList>
            <person name="Robas M."/>
            <person name="Fernandez V.M."/>
            <person name="Luna L."/>
            <person name="Provanza A."/>
            <person name="Jimenez P.A."/>
        </authorList>
    </citation>
    <scope>NUCLEOTIDE SEQUENCE</scope>
    <source>
        <strain evidence="1">SAICEU22T</strain>
    </source>
</reference>